<dbReference type="WBParaSite" id="MBELARI_LOCUS7843">
    <property type="protein sequence ID" value="MBELARI_LOCUS7843"/>
    <property type="gene ID" value="MBELARI_LOCUS7843"/>
</dbReference>
<name>A0AAF3FLR5_9BILA</name>
<evidence type="ECO:0000313" key="1">
    <source>
        <dbReference type="Proteomes" id="UP000887575"/>
    </source>
</evidence>
<dbReference type="Proteomes" id="UP000887575">
    <property type="component" value="Unassembled WGS sequence"/>
</dbReference>
<proteinExistence type="predicted"/>
<evidence type="ECO:0000313" key="2">
    <source>
        <dbReference type="WBParaSite" id="MBELARI_LOCUS7843"/>
    </source>
</evidence>
<reference evidence="2" key="1">
    <citation type="submission" date="2024-02" db="UniProtKB">
        <authorList>
            <consortium name="WormBaseParasite"/>
        </authorList>
    </citation>
    <scope>IDENTIFICATION</scope>
</reference>
<protein>
    <submittedName>
        <fullName evidence="2">Uncharacterized protein</fullName>
    </submittedName>
</protein>
<accession>A0AAF3FLR5</accession>
<dbReference type="AlphaFoldDB" id="A0AAF3FLR5"/>
<sequence>MAQPNMTPFSMVNQGHIPGSAETFSMEWQKGDFHLVFRGCNNGTTQERLFIATAEEEERKLVIENKKSEKVRLEVVVPGGVRLTSQANFEVSKENPMELSFVGNVVHGADTHKVTLRIWKANQLSTTEPEELPMKVYVLKQGDKENVPQ</sequence>
<keyword evidence="1" id="KW-1185">Reference proteome</keyword>
<organism evidence="1 2">
    <name type="scientific">Mesorhabditis belari</name>
    <dbReference type="NCBI Taxonomy" id="2138241"/>
    <lineage>
        <taxon>Eukaryota</taxon>
        <taxon>Metazoa</taxon>
        <taxon>Ecdysozoa</taxon>
        <taxon>Nematoda</taxon>
        <taxon>Chromadorea</taxon>
        <taxon>Rhabditida</taxon>
        <taxon>Rhabditina</taxon>
        <taxon>Rhabditomorpha</taxon>
        <taxon>Rhabditoidea</taxon>
        <taxon>Rhabditidae</taxon>
        <taxon>Mesorhabditinae</taxon>
        <taxon>Mesorhabditis</taxon>
    </lineage>
</organism>